<organism evidence="1 2">
    <name type="scientific">Pseudomonas endophytica</name>
    <dbReference type="NCBI Taxonomy" id="1563157"/>
    <lineage>
        <taxon>Bacteria</taxon>
        <taxon>Pseudomonadati</taxon>
        <taxon>Pseudomonadota</taxon>
        <taxon>Gammaproteobacteria</taxon>
        <taxon>Pseudomonadales</taxon>
        <taxon>Pseudomonadaceae</taxon>
        <taxon>Pseudomonas</taxon>
    </lineage>
</organism>
<dbReference type="OrthoDB" id="7031035at2"/>
<proteinExistence type="predicted"/>
<dbReference type="EMBL" id="LLWH01000046">
    <property type="protein sequence ID" value="KQB54855.1"/>
    <property type="molecule type" value="Genomic_DNA"/>
</dbReference>
<dbReference type="NCBIfam" id="TIGR02532">
    <property type="entry name" value="IV_pilin_GFxxxE"/>
    <property type="match status" value="1"/>
</dbReference>
<dbReference type="STRING" id="1563157.AQS70_06505"/>
<dbReference type="InterPro" id="IPR012902">
    <property type="entry name" value="N_methyl_site"/>
</dbReference>
<comment type="caution">
    <text evidence="1">The sequence shown here is derived from an EMBL/GenBank/DDBJ whole genome shotgun (WGS) entry which is preliminary data.</text>
</comment>
<keyword evidence="2" id="KW-1185">Reference proteome</keyword>
<gene>
    <name evidence="1" type="ORF">AQS70_06505</name>
</gene>
<name>A0A0Q0T522_9PSED</name>
<sequence length="152" mass="16194">MAHMIRSDKRLQSGWSLIEVLVATVILASGLLGAAAVQLSALKHTDSALMTTQASFIAYDMLDRIRANPAADYRVSPAGVGLNSVLGQDLNDFKNNIRQFGGEYASGRIAISGGQVAITLEWDDTRASQQKGALQTFTLTSQVEVSPAVRAS</sequence>
<protein>
    <submittedName>
        <fullName evidence="1">Pilus assembly protein PilV</fullName>
    </submittedName>
</protein>
<dbReference type="InterPro" id="IPR013362">
    <property type="entry name" value="Pilus_4_PilV"/>
</dbReference>
<accession>A0A0Q0T522</accession>
<evidence type="ECO:0000313" key="1">
    <source>
        <dbReference type="EMBL" id="KQB54855.1"/>
    </source>
</evidence>
<dbReference type="AlphaFoldDB" id="A0A0Q0T522"/>
<reference evidence="1 2" key="1">
    <citation type="submission" date="2015-10" db="EMBL/GenBank/DDBJ databases">
        <title>Pseudomonas helleri sp. nov. and Pseudomonas weihenstephanensis sp. nov., isolated from raw cows milk.</title>
        <authorList>
            <person name="Von Neubeck M."/>
            <person name="Huptas C."/>
            <person name="Wenning M."/>
            <person name="Scherer S."/>
        </authorList>
    </citation>
    <scope>NUCLEOTIDE SEQUENCE [LARGE SCALE GENOMIC DNA]</scope>
    <source>
        <strain evidence="1 2">BSTT44</strain>
    </source>
</reference>
<evidence type="ECO:0000313" key="2">
    <source>
        <dbReference type="Proteomes" id="UP000050342"/>
    </source>
</evidence>
<dbReference type="NCBIfam" id="TIGR02523">
    <property type="entry name" value="type_IV_pilV"/>
    <property type="match status" value="1"/>
</dbReference>
<dbReference type="Proteomes" id="UP000050342">
    <property type="component" value="Unassembled WGS sequence"/>
</dbReference>